<name>A0A4Z2H8Z4_9TELE</name>
<feature type="compositionally biased region" description="Basic and acidic residues" evidence="1">
    <location>
        <begin position="27"/>
        <end position="37"/>
    </location>
</feature>
<dbReference type="EMBL" id="SRLO01000317">
    <property type="protein sequence ID" value="TNN61334.1"/>
    <property type="molecule type" value="Genomic_DNA"/>
</dbReference>
<protein>
    <submittedName>
        <fullName evidence="2">Uncharacterized protein</fullName>
    </submittedName>
</protein>
<feature type="region of interest" description="Disordered" evidence="1">
    <location>
        <begin position="111"/>
        <end position="133"/>
    </location>
</feature>
<organism evidence="2 3">
    <name type="scientific">Liparis tanakae</name>
    <name type="common">Tanaka's snailfish</name>
    <dbReference type="NCBI Taxonomy" id="230148"/>
    <lineage>
        <taxon>Eukaryota</taxon>
        <taxon>Metazoa</taxon>
        <taxon>Chordata</taxon>
        <taxon>Craniata</taxon>
        <taxon>Vertebrata</taxon>
        <taxon>Euteleostomi</taxon>
        <taxon>Actinopterygii</taxon>
        <taxon>Neopterygii</taxon>
        <taxon>Teleostei</taxon>
        <taxon>Neoteleostei</taxon>
        <taxon>Acanthomorphata</taxon>
        <taxon>Eupercaria</taxon>
        <taxon>Perciformes</taxon>
        <taxon>Cottioidei</taxon>
        <taxon>Cottales</taxon>
        <taxon>Liparidae</taxon>
        <taxon>Liparis</taxon>
    </lineage>
</organism>
<comment type="caution">
    <text evidence="2">The sequence shown here is derived from an EMBL/GenBank/DDBJ whole genome shotgun (WGS) entry which is preliminary data.</text>
</comment>
<evidence type="ECO:0000313" key="3">
    <source>
        <dbReference type="Proteomes" id="UP000314294"/>
    </source>
</evidence>
<feature type="region of interest" description="Disordered" evidence="1">
    <location>
        <begin position="1"/>
        <end position="48"/>
    </location>
</feature>
<proteinExistence type="predicted"/>
<reference evidence="2 3" key="1">
    <citation type="submission" date="2019-03" db="EMBL/GenBank/DDBJ databases">
        <title>First draft genome of Liparis tanakae, snailfish: a comprehensive survey of snailfish specific genes.</title>
        <authorList>
            <person name="Kim W."/>
            <person name="Song I."/>
            <person name="Jeong J.-H."/>
            <person name="Kim D."/>
            <person name="Kim S."/>
            <person name="Ryu S."/>
            <person name="Song J.Y."/>
            <person name="Lee S.K."/>
        </authorList>
    </citation>
    <scope>NUCLEOTIDE SEQUENCE [LARGE SCALE GENOMIC DNA]</scope>
    <source>
        <tissue evidence="2">Muscle</tissue>
    </source>
</reference>
<evidence type="ECO:0000313" key="2">
    <source>
        <dbReference type="EMBL" id="TNN61334.1"/>
    </source>
</evidence>
<gene>
    <name evidence="2" type="ORF">EYF80_028461</name>
</gene>
<dbReference type="AlphaFoldDB" id="A0A4Z2H8Z4"/>
<keyword evidence="3" id="KW-1185">Reference proteome</keyword>
<accession>A0A4Z2H8Z4</accession>
<dbReference type="Proteomes" id="UP000314294">
    <property type="component" value="Unassembled WGS sequence"/>
</dbReference>
<sequence>MEAERSGRSLNNGRSPNRAAAQLVDGFKGDKMKDKYKGGNLDQGRGRNRDYNQHDIQCKNYNSYSAVQVGQGCCTAELDEADEPARELKIGQAVGASTSTTGCGRLSVTSTQQVPLLQQKRGERRESLSQECV</sequence>
<evidence type="ECO:0000256" key="1">
    <source>
        <dbReference type="SAM" id="MobiDB-lite"/>
    </source>
</evidence>
<feature type="compositionally biased region" description="Basic and acidic residues" evidence="1">
    <location>
        <begin position="120"/>
        <end position="133"/>
    </location>
</feature>